<gene>
    <name evidence="2" type="ORF">FC770_14605</name>
</gene>
<sequence>MPVISDTSGRRSRCGFMITSIWCSRSTPLYTPVWGLASTPKRCTVPTMTDQPKSAGSVDRFDAQVGKNLEKLRKARDLTQTDLAARVAERGVPFRQQTVVKIEKGQRSLKLREVKAVANALEVGVETLVAEESVMDWSAVLMRHTGDVEAAWEVLHEAALSLIRKKMALQFTLDGIERTEVHVEDSLLNDAATLLQVDPVKVVQGALGEIEAERRTDKALIERSVDYVIHNADADPTDG</sequence>
<dbReference type="InterPro" id="IPR001387">
    <property type="entry name" value="Cro/C1-type_HTH"/>
</dbReference>
<evidence type="ECO:0000313" key="3">
    <source>
        <dbReference type="Proteomes" id="UP000307808"/>
    </source>
</evidence>
<protein>
    <submittedName>
        <fullName evidence="2">Helix-turn-helix transcriptional regulator</fullName>
    </submittedName>
</protein>
<dbReference type="Gene3D" id="1.10.260.40">
    <property type="entry name" value="lambda repressor-like DNA-binding domains"/>
    <property type="match status" value="1"/>
</dbReference>
<dbReference type="AlphaFoldDB" id="A0A4U2YLW5"/>
<dbReference type="GO" id="GO:0003677">
    <property type="term" value="F:DNA binding"/>
    <property type="evidence" value="ECO:0007669"/>
    <property type="project" value="InterPro"/>
</dbReference>
<evidence type="ECO:0000313" key="2">
    <source>
        <dbReference type="EMBL" id="TKI60741.1"/>
    </source>
</evidence>
<feature type="domain" description="HTH cro/C1-type" evidence="1">
    <location>
        <begin position="69"/>
        <end position="128"/>
    </location>
</feature>
<accession>A0A4U2YLW5</accession>
<dbReference type="SUPFAM" id="SSF47413">
    <property type="entry name" value="lambda repressor-like DNA-binding domains"/>
    <property type="match status" value="1"/>
</dbReference>
<dbReference type="CDD" id="cd00093">
    <property type="entry name" value="HTH_XRE"/>
    <property type="match status" value="1"/>
</dbReference>
<dbReference type="InterPro" id="IPR010982">
    <property type="entry name" value="Lambda_DNA-bd_dom_sf"/>
</dbReference>
<dbReference type="Pfam" id="PF01381">
    <property type="entry name" value="HTH_3"/>
    <property type="match status" value="1"/>
</dbReference>
<dbReference type="PROSITE" id="PS50943">
    <property type="entry name" value="HTH_CROC1"/>
    <property type="match status" value="1"/>
</dbReference>
<proteinExistence type="predicted"/>
<dbReference type="EMBL" id="SZPY01000004">
    <property type="protein sequence ID" value="TKI60741.1"/>
    <property type="molecule type" value="Genomic_DNA"/>
</dbReference>
<organism evidence="2 3">
    <name type="scientific">Nocardioides jishulii</name>
    <dbReference type="NCBI Taxonomy" id="2575440"/>
    <lineage>
        <taxon>Bacteria</taxon>
        <taxon>Bacillati</taxon>
        <taxon>Actinomycetota</taxon>
        <taxon>Actinomycetes</taxon>
        <taxon>Propionibacteriales</taxon>
        <taxon>Nocardioidaceae</taxon>
        <taxon>Nocardioides</taxon>
    </lineage>
</organism>
<keyword evidence="3" id="KW-1185">Reference proteome</keyword>
<comment type="caution">
    <text evidence="2">The sequence shown here is derived from an EMBL/GenBank/DDBJ whole genome shotgun (WGS) entry which is preliminary data.</text>
</comment>
<reference evidence="2 3" key="1">
    <citation type="submission" date="2019-04" db="EMBL/GenBank/DDBJ databases">
        <authorList>
            <person name="Dong K."/>
        </authorList>
    </citation>
    <scope>NUCLEOTIDE SEQUENCE [LARGE SCALE GENOMIC DNA]</scope>
    <source>
        <strain evidence="3">dk3543</strain>
    </source>
</reference>
<evidence type="ECO:0000259" key="1">
    <source>
        <dbReference type="PROSITE" id="PS50943"/>
    </source>
</evidence>
<name>A0A4U2YLW5_9ACTN</name>
<dbReference type="Proteomes" id="UP000307808">
    <property type="component" value="Unassembled WGS sequence"/>
</dbReference>
<dbReference type="SMART" id="SM00530">
    <property type="entry name" value="HTH_XRE"/>
    <property type="match status" value="1"/>
</dbReference>